<proteinExistence type="predicted"/>
<dbReference type="EMBL" id="BJYL01000016">
    <property type="protein sequence ID" value="GEN82994.1"/>
    <property type="molecule type" value="Genomic_DNA"/>
</dbReference>
<evidence type="ECO:0000313" key="3">
    <source>
        <dbReference type="Proteomes" id="UP000321901"/>
    </source>
</evidence>
<keyword evidence="1" id="KW-0472">Membrane</keyword>
<feature type="transmembrane region" description="Helical" evidence="1">
    <location>
        <begin position="78"/>
        <end position="96"/>
    </location>
</feature>
<name>A0A511Z6D7_9BACL</name>
<comment type="caution">
    <text evidence="2">The sequence shown here is derived from an EMBL/GenBank/DDBJ whole genome shotgun (WGS) entry which is preliminary data.</text>
</comment>
<keyword evidence="1" id="KW-1133">Transmembrane helix</keyword>
<keyword evidence="1" id="KW-0812">Transmembrane</keyword>
<dbReference type="Proteomes" id="UP000321901">
    <property type="component" value="Unassembled WGS sequence"/>
</dbReference>
<accession>A0A511Z6D7</accession>
<reference evidence="2 3" key="1">
    <citation type="submission" date="2019-07" db="EMBL/GenBank/DDBJ databases">
        <title>Whole genome shotgun sequence of Sporosarcina luteola NBRC 105378.</title>
        <authorList>
            <person name="Hosoyama A."/>
            <person name="Uohara A."/>
            <person name="Ohji S."/>
            <person name="Ichikawa N."/>
        </authorList>
    </citation>
    <scope>NUCLEOTIDE SEQUENCE [LARGE SCALE GENOMIC DNA]</scope>
    <source>
        <strain evidence="2 3">NBRC 105378</strain>
    </source>
</reference>
<feature type="transmembrane region" description="Helical" evidence="1">
    <location>
        <begin position="40"/>
        <end position="58"/>
    </location>
</feature>
<organism evidence="2 3">
    <name type="scientific">Sporosarcina luteola</name>
    <dbReference type="NCBI Taxonomy" id="582850"/>
    <lineage>
        <taxon>Bacteria</taxon>
        <taxon>Bacillati</taxon>
        <taxon>Bacillota</taxon>
        <taxon>Bacilli</taxon>
        <taxon>Bacillales</taxon>
        <taxon>Caryophanaceae</taxon>
        <taxon>Sporosarcina</taxon>
    </lineage>
</organism>
<dbReference type="AlphaFoldDB" id="A0A511Z6D7"/>
<gene>
    <name evidence="2" type="ORF">SLU01_13060</name>
</gene>
<feature type="transmembrane region" description="Helical" evidence="1">
    <location>
        <begin position="6"/>
        <end position="28"/>
    </location>
</feature>
<evidence type="ECO:0000256" key="1">
    <source>
        <dbReference type="SAM" id="Phobius"/>
    </source>
</evidence>
<feature type="transmembrane region" description="Helical" evidence="1">
    <location>
        <begin position="108"/>
        <end position="128"/>
    </location>
</feature>
<evidence type="ECO:0000313" key="2">
    <source>
        <dbReference type="EMBL" id="GEN82994.1"/>
    </source>
</evidence>
<dbReference type="RefSeq" id="WP_147056492.1">
    <property type="nucleotide sequence ID" value="NZ_BJYL01000016.1"/>
</dbReference>
<keyword evidence="3" id="KW-1185">Reference proteome</keyword>
<protein>
    <submittedName>
        <fullName evidence="2">Uncharacterized protein</fullName>
    </submittedName>
</protein>
<sequence>MNENIYEVVIAILTLIILTLSFYIMSLMDGINVTFLEKEFSLLITFSVTILLLFFYKISKKNNDSVLYKGSFPSDKDLTYWILIVIIIAVFFFVGFQLEPEKINSKLSLASTILSIVLAIIAIIFSFIQSSHSSNQLEDISGKVSVIKNDLIVFTKSLESLEVIRDKIEMDNNNKINHFMELKKILEKRDLELRELRSVEDFNFFKDEVMKDVEAIIENHDIPATVTAWGPNALLNTIISNFGQMPIHIDTLWEKLIEDDEFLTKNELTRTLVKLEKEGRIKMTNKEVIYVV</sequence>